<dbReference type="InterPro" id="IPR057670">
    <property type="entry name" value="SH3_retrovirus"/>
</dbReference>
<dbReference type="CDD" id="cd11073">
    <property type="entry name" value="CYP76-like"/>
    <property type="match status" value="2"/>
</dbReference>
<dbReference type="PANTHER" id="PTHR47950">
    <property type="entry name" value="CYTOCHROME P450, FAMILY 76, SUBFAMILY C, POLYPEPTIDE 5-RELATED"/>
    <property type="match status" value="1"/>
</dbReference>
<evidence type="ECO:0000256" key="5">
    <source>
        <dbReference type="ARBA" id="ARBA00023004"/>
    </source>
</evidence>
<comment type="similarity">
    <text evidence="1">Belongs to the cytochrome P450 family.</text>
</comment>
<evidence type="ECO:0000256" key="1">
    <source>
        <dbReference type="ARBA" id="ARBA00010617"/>
    </source>
</evidence>
<sequence length="968" mass="107693">MGYPFGKKGWRVFDLTTKEFFVSRDVKFIEEVFPFGNLEAVNISNNEYEDHNIHEDFSAIIYEDVVDPHHKAQSHTQDPAAGQASPRSAVPLADQPTVAAGEPAGNPAPDGPPIAFPTFTPFEQKLPPGPPPLPISGDLFSLGSMPHVSLTKLAKEYGPLMMLQLGQVPTVIISSAAVAKEALQKNDVCFSSRHILDAVRALKHHENSVAWLPAGSASSEWRNLRKICNSHVFSASRLGASQSLRRNKINDLIFYVEKSSDDGTAVNIGQAAFTTTLNLLSNTFFSVDMGDPNSEIAREFRETIRGLMEEVGKPNFADYFPFLQKIDLQGIRQRTSVHFGKLIDFFKIMINQRLQGERPSGSIEGNDVLDALLGINHEKNEKIELSIIPYLLLDLFSAGTDTTSTTLEWAMAELLHNPGKLKKAQMELQEIIGKGNSLAETDTPRLPYLQAIVKETLRMHPPVPLLLPKKADADVQLFGFNVPKNAQVLINAWAIGRDPTLWENPTLFEPERFMGSNIDFKGHDFELIPFGAGRRICPGLPLANRMIPLMLGSLIHGFDWKLENGISPDEMDMEESFGLTVEKAQRLCAIPLGRVPTVIISSAAMAKEALQKNDISFSNRMVVDGVRALGHHEKSIVWLPVAPQWRNLRKICNTHVFSSSRLDASQSLRRNKVKDLLKFVEKSSQLDEAVDIGQAAFTTTLNLLASTFFSVDLGDPSSDFACKFKKTTRDMIEDLGKPNIADYFPILQSIDPQGIRRQVNQEKTMEIEPSNIPNLLLDLFAGGTDTTSSTLEWAMAELLHNPEKLKKAKAELYEIIGQGNQIQEPDIVRLPYLQAVLKETFRLHPAVPFLIPRKVDSDVKLSSFTVPKNAQVLINVWAIGRDPDVWENPNSFEPERFLGSQIDIKGNDFELIPFGAGRQICPGLPLAIRMLHLMLGSLVNGFDWKVEGEISPEMMDMEEKFGITLQKA</sequence>
<dbReference type="InterPro" id="IPR001128">
    <property type="entry name" value="Cyt_P450"/>
</dbReference>
<dbReference type="OMA" id="NEEWRTI"/>
<dbReference type="SUPFAM" id="SSF48264">
    <property type="entry name" value="Cytochrome P450"/>
    <property type="match status" value="2"/>
</dbReference>
<keyword evidence="3 7" id="KW-0479">Metal-binding</keyword>
<evidence type="ECO:0000313" key="10">
    <source>
        <dbReference type="EnsemblPlants" id="AUR62017346-RA:cds"/>
    </source>
</evidence>
<feature type="binding site" description="axial binding residue" evidence="7">
    <location>
        <position position="537"/>
    </location>
    <ligand>
        <name>heme</name>
        <dbReference type="ChEBI" id="CHEBI:30413"/>
    </ligand>
    <ligandPart>
        <name>Fe</name>
        <dbReference type="ChEBI" id="CHEBI:18248"/>
    </ligandPart>
</feature>
<protein>
    <recommendedName>
        <fullName evidence="9">Retroviral polymerase SH3-like domain-containing protein</fullName>
    </recommendedName>
</protein>
<dbReference type="PRINTS" id="PR00463">
    <property type="entry name" value="EP450I"/>
</dbReference>
<feature type="region of interest" description="Disordered" evidence="8">
    <location>
        <begin position="69"/>
        <end position="88"/>
    </location>
</feature>
<reference evidence="10" key="1">
    <citation type="journal article" date="2017" name="Nature">
        <title>The genome of Chenopodium quinoa.</title>
        <authorList>
            <person name="Jarvis D.E."/>
            <person name="Ho Y.S."/>
            <person name="Lightfoot D.J."/>
            <person name="Schmoeckel S.M."/>
            <person name="Li B."/>
            <person name="Borm T.J.A."/>
            <person name="Ohyanagi H."/>
            <person name="Mineta K."/>
            <person name="Michell C.T."/>
            <person name="Saber N."/>
            <person name="Kharbatia N.M."/>
            <person name="Rupper R.R."/>
            <person name="Sharp A.R."/>
            <person name="Dally N."/>
            <person name="Boughton B.A."/>
            <person name="Woo Y.H."/>
            <person name="Gao G."/>
            <person name="Schijlen E.G.W.M."/>
            <person name="Guo X."/>
            <person name="Momin A.A."/>
            <person name="Negrao S."/>
            <person name="Al-Babili S."/>
            <person name="Gehring C."/>
            <person name="Roessner U."/>
            <person name="Jung C."/>
            <person name="Murphy K."/>
            <person name="Arold S.T."/>
            <person name="Gojobori T."/>
            <person name="van der Linden C.G."/>
            <person name="van Loo E.N."/>
            <person name="Jellen E.N."/>
            <person name="Maughan P.J."/>
            <person name="Tester M."/>
        </authorList>
    </citation>
    <scope>NUCLEOTIDE SEQUENCE [LARGE SCALE GENOMIC DNA]</scope>
    <source>
        <strain evidence="10">cv. PI 614886</strain>
    </source>
</reference>
<keyword evidence="2 7" id="KW-0349">Heme</keyword>
<evidence type="ECO:0000256" key="3">
    <source>
        <dbReference type="ARBA" id="ARBA00022723"/>
    </source>
</evidence>
<dbReference type="GO" id="GO:0016705">
    <property type="term" value="F:oxidoreductase activity, acting on paired donors, with incorporation or reduction of molecular oxygen"/>
    <property type="evidence" value="ECO:0007669"/>
    <property type="project" value="InterPro"/>
</dbReference>
<organism evidence="10 11">
    <name type="scientific">Chenopodium quinoa</name>
    <name type="common">Quinoa</name>
    <dbReference type="NCBI Taxonomy" id="63459"/>
    <lineage>
        <taxon>Eukaryota</taxon>
        <taxon>Viridiplantae</taxon>
        <taxon>Streptophyta</taxon>
        <taxon>Embryophyta</taxon>
        <taxon>Tracheophyta</taxon>
        <taxon>Spermatophyta</taxon>
        <taxon>Magnoliopsida</taxon>
        <taxon>eudicotyledons</taxon>
        <taxon>Gunneridae</taxon>
        <taxon>Pentapetalae</taxon>
        <taxon>Caryophyllales</taxon>
        <taxon>Chenopodiaceae</taxon>
        <taxon>Chenopodioideae</taxon>
        <taxon>Atripliceae</taxon>
        <taxon>Chenopodium</taxon>
    </lineage>
</organism>
<evidence type="ECO:0000313" key="11">
    <source>
        <dbReference type="Proteomes" id="UP000596660"/>
    </source>
</evidence>
<evidence type="ECO:0000256" key="6">
    <source>
        <dbReference type="ARBA" id="ARBA00023033"/>
    </source>
</evidence>
<keyword evidence="11" id="KW-1185">Reference proteome</keyword>
<dbReference type="GO" id="GO:0005506">
    <property type="term" value="F:iron ion binding"/>
    <property type="evidence" value="ECO:0007669"/>
    <property type="project" value="InterPro"/>
</dbReference>
<dbReference type="Gramene" id="AUR62017346-RA">
    <property type="protein sequence ID" value="AUR62017346-RA:cds"/>
    <property type="gene ID" value="AUR62017346"/>
</dbReference>
<comment type="cofactor">
    <cofactor evidence="7">
        <name>heme</name>
        <dbReference type="ChEBI" id="CHEBI:30413"/>
    </cofactor>
</comment>
<reference evidence="10" key="2">
    <citation type="submission" date="2021-03" db="UniProtKB">
        <authorList>
            <consortium name="EnsemblPlants"/>
        </authorList>
    </citation>
    <scope>IDENTIFICATION</scope>
</reference>
<dbReference type="Proteomes" id="UP000596660">
    <property type="component" value="Unplaced"/>
</dbReference>
<dbReference type="InterPro" id="IPR017972">
    <property type="entry name" value="Cyt_P450_CS"/>
</dbReference>
<dbReference type="Pfam" id="PF00067">
    <property type="entry name" value="p450"/>
    <property type="match status" value="3"/>
</dbReference>
<dbReference type="Gene3D" id="1.10.630.10">
    <property type="entry name" value="Cytochrome P450"/>
    <property type="match status" value="3"/>
</dbReference>
<keyword evidence="4" id="KW-0560">Oxidoreductase</keyword>
<evidence type="ECO:0000256" key="8">
    <source>
        <dbReference type="SAM" id="MobiDB-lite"/>
    </source>
</evidence>
<evidence type="ECO:0000256" key="7">
    <source>
        <dbReference type="PIRSR" id="PIRSR602401-1"/>
    </source>
</evidence>
<dbReference type="PRINTS" id="PR00385">
    <property type="entry name" value="P450"/>
</dbReference>
<proteinExistence type="inferred from homology"/>
<dbReference type="FunFam" id="1.10.630.10:FF:000007">
    <property type="entry name" value="Cytochrome P450 76C4"/>
    <property type="match status" value="1"/>
</dbReference>
<keyword evidence="5 7" id="KW-0408">Iron</keyword>
<dbReference type="PROSITE" id="PS00086">
    <property type="entry name" value="CYTOCHROME_P450"/>
    <property type="match status" value="1"/>
</dbReference>
<dbReference type="InterPro" id="IPR002401">
    <property type="entry name" value="Cyt_P450_E_grp-I"/>
</dbReference>
<dbReference type="FunFam" id="1.10.630.10:FF:000163">
    <property type="entry name" value="Geraniol 8-hydroxylase"/>
    <property type="match status" value="1"/>
</dbReference>
<evidence type="ECO:0000259" key="9">
    <source>
        <dbReference type="Pfam" id="PF25597"/>
    </source>
</evidence>
<dbReference type="GO" id="GO:0020037">
    <property type="term" value="F:heme binding"/>
    <property type="evidence" value="ECO:0007669"/>
    <property type="project" value="InterPro"/>
</dbReference>
<dbReference type="GO" id="GO:0004497">
    <property type="term" value="F:monooxygenase activity"/>
    <property type="evidence" value="ECO:0007669"/>
    <property type="project" value="UniProtKB-KW"/>
</dbReference>
<keyword evidence="6" id="KW-0503">Monooxygenase</keyword>
<feature type="region of interest" description="Disordered" evidence="8">
    <location>
        <begin position="97"/>
        <end position="128"/>
    </location>
</feature>
<evidence type="ECO:0000256" key="2">
    <source>
        <dbReference type="ARBA" id="ARBA00022617"/>
    </source>
</evidence>
<dbReference type="InterPro" id="IPR036396">
    <property type="entry name" value="Cyt_P450_sf"/>
</dbReference>
<accession>A0A803LQW7</accession>
<name>A0A803LQW7_CHEQI</name>
<dbReference type="AlphaFoldDB" id="A0A803LQW7"/>
<evidence type="ECO:0000256" key="4">
    <source>
        <dbReference type="ARBA" id="ARBA00023002"/>
    </source>
</evidence>
<dbReference type="Pfam" id="PF25597">
    <property type="entry name" value="SH3_retrovirus"/>
    <property type="match status" value="1"/>
</dbReference>
<feature type="domain" description="Retroviral polymerase SH3-like" evidence="9">
    <location>
        <begin position="1"/>
        <end position="36"/>
    </location>
</feature>
<dbReference type="EnsemblPlants" id="AUR62017346-RA">
    <property type="protein sequence ID" value="AUR62017346-RA:cds"/>
    <property type="gene ID" value="AUR62017346"/>
</dbReference>
<dbReference type="PANTHER" id="PTHR47950:SF4">
    <property type="entry name" value="GERANIOL 8-HYDROXYLASE-LIKE"/>
    <property type="match status" value="1"/>
</dbReference>